<dbReference type="AlphaFoldDB" id="A0A6V8M5D1"/>
<dbReference type="Proteomes" id="UP000494245">
    <property type="component" value="Unassembled WGS sequence"/>
</dbReference>
<comment type="caution">
    <text evidence="1">The sequence shown here is derived from an EMBL/GenBank/DDBJ whole genome shotgun (WGS) entry which is preliminary data.</text>
</comment>
<sequence length="647" mass="70015">MAALVHSFAVFDCCLVRLHARPLDQLFALAGRVLPGDAGREDLHEFVRLRLRAEEEARDGPGLEAAGLGAVYERFPASNPWSLDPEALYASELELSLSGARPVPAVLERVRGHVRRGERVAYVTDSILPGASLRRLLESHGFAGEVYCAGDLGKRKITGSLYNHVLAAEALEPGQLSHTGSDPLGDARAPKRMGIRVSPFTQARFTTHEEHLLTLHRASAPEASRVMACARLARLRGEPSAALADTRAFAASVAAPALTAFAAWALAGAGERGAKRLYFLAREGELPCLLAQRLHRACGGPEPRYLMGSLAAWSGPLLAGLARKDLDWLAAGNEGAGAVQLLARLSLTPEELLRVSGRSMPALYSDKPLDDAGLDALWELLDAPAARELLTRRASEASGRLLRHLEQEGCLEEGVLAVADMGWTLSTQRALRAVLAGRGVEVEGWYFGLCSGRMGRMEAGAHHALFMERAARALPGSLEAVLFRNVPLMERAFSRASHGRVLGYSERAGRVEPSLGPPPAGMEHTREIRETCLAFADTLAGSGWSGETLPALEETARESLRRFLVEPENAMARAVDSLPGEDAPQRPLLRRLGPLDALRAWLFSLGLGVAPRRPPRWVEGSAALSAAWIRPYLRRPRLMALLRAHFP</sequence>
<keyword evidence="2" id="KW-1185">Reference proteome</keyword>
<evidence type="ECO:0008006" key="3">
    <source>
        <dbReference type="Google" id="ProtNLM"/>
    </source>
</evidence>
<dbReference type="Gene3D" id="3.40.50.1000">
    <property type="entry name" value="HAD superfamily/HAD-like"/>
    <property type="match status" value="1"/>
</dbReference>
<accession>A0A6V8M5D1</accession>
<dbReference type="RefSeq" id="WP_173086897.1">
    <property type="nucleotide sequence ID" value="NZ_BLTE01000022.1"/>
</dbReference>
<reference evidence="1 2" key="1">
    <citation type="submission" date="2020-04" db="EMBL/GenBank/DDBJ databases">
        <authorList>
            <consortium name="Desulfovibrio sp. FSS-1 genome sequencing consortium"/>
            <person name="Shimoshige H."/>
            <person name="Kobayashi H."/>
            <person name="Maekawa T."/>
        </authorList>
    </citation>
    <scope>NUCLEOTIDE SEQUENCE [LARGE SCALE GENOMIC DNA]</scope>
    <source>
        <strain evidence="1 2">SIID29052-01</strain>
    </source>
</reference>
<evidence type="ECO:0000313" key="1">
    <source>
        <dbReference type="EMBL" id="GFK95755.1"/>
    </source>
</evidence>
<protein>
    <recommendedName>
        <fullName evidence="3">Hydrolase (HAD superfamily)</fullName>
    </recommendedName>
</protein>
<reference evidence="1 2" key="2">
    <citation type="submission" date="2020-05" db="EMBL/GenBank/DDBJ databases">
        <title>Draft genome sequence of Desulfovibrio sp. strainFSS-1.</title>
        <authorList>
            <person name="Shimoshige H."/>
            <person name="Kobayashi H."/>
            <person name="Maekawa T."/>
        </authorList>
    </citation>
    <scope>NUCLEOTIDE SEQUENCE [LARGE SCALE GENOMIC DNA]</scope>
    <source>
        <strain evidence="1 2">SIID29052-01</strain>
    </source>
</reference>
<dbReference type="SUPFAM" id="SSF56784">
    <property type="entry name" value="HAD-like"/>
    <property type="match status" value="1"/>
</dbReference>
<dbReference type="EMBL" id="BLTE01000022">
    <property type="protein sequence ID" value="GFK95755.1"/>
    <property type="molecule type" value="Genomic_DNA"/>
</dbReference>
<dbReference type="InterPro" id="IPR036412">
    <property type="entry name" value="HAD-like_sf"/>
</dbReference>
<gene>
    <name evidence="1" type="ORF">NNJEOMEG_03623</name>
</gene>
<evidence type="ECO:0000313" key="2">
    <source>
        <dbReference type="Proteomes" id="UP000494245"/>
    </source>
</evidence>
<name>A0A6V8M5D1_9BACT</name>
<dbReference type="InterPro" id="IPR023214">
    <property type="entry name" value="HAD_sf"/>
</dbReference>
<organism evidence="1 2">
    <name type="scientific">Fundidesulfovibrio magnetotacticus</name>
    <dbReference type="NCBI Taxonomy" id="2730080"/>
    <lineage>
        <taxon>Bacteria</taxon>
        <taxon>Pseudomonadati</taxon>
        <taxon>Thermodesulfobacteriota</taxon>
        <taxon>Desulfovibrionia</taxon>
        <taxon>Desulfovibrionales</taxon>
        <taxon>Desulfovibrionaceae</taxon>
        <taxon>Fundidesulfovibrio</taxon>
    </lineage>
</organism>
<proteinExistence type="predicted"/>